<sequence>MKLLIYLIQLMIYWGESQPTWKVIYDSKNWESLGTQQVKQSWHYSHVYGGPFSYCGDARLFGGYSVFGKSSLVSSSLTLPTHISVKITFDFWKIDSWDSESFLYLFDNYVASQSFAGFQGLDICGITGTIYREYVETITTTLSPHLSSSLVLFMTSDLNSSADDESWGFNNFKIEIEECPEGCTFCQDSTISCNQWINFASYWPSSNESDVWQIDNNQPLGYSKCASLEIAGGIDKLFKGQSISNLIQNLPTHFKVHIVVKLWVIGIWNQEAFYLNIDNQSKYSTQIYSLDSNFQCTEHQVKIINIDVNAYHTSQEIDIKMKSVKNLEENAYWGVSSFNLYVAKCSIGCEECNWDEAYKCIRCIKKWGSLNSECIPAPPLECSFVRINDIFRLKTNSINLFELTINELDLVMTEIGQKQLFVDDIISNISIQVQVQCQQNMEISSFFRNCNECQSEEYSFINQCTSQSNILIYNAIFIQVVESEKELLITMSQQKIEIIQVSIINDVETQVSILKIEI</sequence>
<accession>A0A8S1YC20</accession>
<dbReference type="AlphaFoldDB" id="A0A8S1YC20"/>
<organism evidence="2 3">
    <name type="scientific">Paramecium octaurelia</name>
    <dbReference type="NCBI Taxonomy" id="43137"/>
    <lineage>
        <taxon>Eukaryota</taxon>
        <taxon>Sar</taxon>
        <taxon>Alveolata</taxon>
        <taxon>Ciliophora</taxon>
        <taxon>Intramacronucleata</taxon>
        <taxon>Oligohymenophorea</taxon>
        <taxon>Peniculida</taxon>
        <taxon>Parameciidae</taxon>
        <taxon>Paramecium</taxon>
    </lineage>
</organism>
<dbReference type="Proteomes" id="UP000683925">
    <property type="component" value="Unassembled WGS sequence"/>
</dbReference>
<keyword evidence="1" id="KW-0732">Signal</keyword>
<name>A0A8S1YC20_PAROT</name>
<evidence type="ECO:0000313" key="3">
    <source>
        <dbReference type="Proteomes" id="UP000683925"/>
    </source>
</evidence>
<dbReference type="PANTHER" id="PTHR39767">
    <property type="entry name" value="CALCIUM/CALMODULIN-BINDING MEMBRANE PROTEIN PCM4-RELATED"/>
    <property type="match status" value="1"/>
</dbReference>
<feature type="chain" id="PRO_5035862673" evidence="1">
    <location>
        <begin position="18"/>
        <end position="518"/>
    </location>
</feature>
<proteinExistence type="predicted"/>
<dbReference type="EMBL" id="CAJJDP010000148">
    <property type="protein sequence ID" value="CAD8209024.1"/>
    <property type="molecule type" value="Genomic_DNA"/>
</dbReference>
<dbReference type="PANTHER" id="PTHR39767:SF2">
    <property type="entry name" value="CHROMOSOME UNDETERMINED SCAFFOLD_1, WHOLE GENOME SHOTGUN SEQUENCE"/>
    <property type="match status" value="1"/>
</dbReference>
<protein>
    <submittedName>
        <fullName evidence="2">Uncharacterized protein</fullName>
    </submittedName>
</protein>
<comment type="caution">
    <text evidence="2">The sequence shown here is derived from an EMBL/GenBank/DDBJ whole genome shotgun (WGS) entry which is preliminary data.</text>
</comment>
<keyword evidence="3" id="KW-1185">Reference proteome</keyword>
<dbReference type="OMA" id="EENAYWG"/>
<feature type="signal peptide" evidence="1">
    <location>
        <begin position="1"/>
        <end position="17"/>
    </location>
</feature>
<reference evidence="2" key="1">
    <citation type="submission" date="2021-01" db="EMBL/GenBank/DDBJ databases">
        <authorList>
            <consortium name="Genoscope - CEA"/>
            <person name="William W."/>
        </authorList>
    </citation>
    <scope>NUCLEOTIDE SEQUENCE</scope>
</reference>
<evidence type="ECO:0000313" key="2">
    <source>
        <dbReference type="EMBL" id="CAD8209024.1"/>
    </source>
</evidence>
<gene>
    <name evidence="2" type="ORF">POCTA_138.1.T1460006</name>
</gene>
<evidence type="ECO:0000256" key="1">
    <source>
        <dbReference type="SAM" id="SignalP"/>
    </source>
</evidence>
<dbReference type="OrthoDB" id="10309984at2759"/>